<accession>A0A6L3ZI83</accession>
<evidence type="ECO:0000259" key="3">
    <source>
        <dbReference type="Pfam" id="PF11827"/>
    </source>
</evidence>
<sequence>MKPYITLSIASLIMFACTPSGEDTSTESTTEVTSTESVNSQDNHATAGAVDAYLSLKDALFNSNAEQSAQAASKLKEELSGLEETDTLLSVIIVASDSLSASKNLDLQRSAFEVISDNMYLYLKQSGTGRSLYRQFCPMAFDFKGAYWISDQEAIANPYFGDEMPTCGAVKETL</sequence>
<feature type="region of interest" description="Disordered" evidence="1">
    <location>
        <begin position="20"/>
        <end position="41"/>
    </location>
</feature>
<feature type="chain" id="PRO_5026788481" evidence="2">
    <location>
        <begin position="23"/>
        <end position="174"/>
    </location>
</feature>
<keyword evidence="2" id="KW-0732">Signal</keyword>
<keyword evidence="5" id="KW-1185">Reference proteome</keyword>
<comment type="caution">
    <text evidence="4">The sequence shown here is derived from an EMBL/GenBank/DDBJ whole genome shotgun (WGS) entry which is preliminary data.</text>
</comment>
<dbReference type="Pfam" id="PF11827">
    <property type="entry name" value="DUF3347"/>
    <property type="match status" value="1"/>
</dbReference>
<feature type="signal peptide" evidence="2">
    <location>
        <begin position="1"/>
        <end position="22"/>
    </location>
</feature>
<evidence type="ECO:0000256" key="2">
    <source>
        <dbReference type="SAM" id="SignalP"/>
    </source>
</evidence>
<evidence type="ECO:0000313" key="5">
    <source>
        <dbReference type="Proteomes" id="UP000484164"/>
    </source>
</evidence>
<evidence type="ECO:0000256" key="1">
    <source>
        <dbReference type="SAM" id="MobiDB-lite"/>
    </source>
</evidence>
<name>A0A6L3ZI83_9FLAO</name>
<dbReference type="AlphaFoldDB" id="A0A6L3ZI83"/>
<dbReference type="EMBL" id="WBVQ01000001">
    <property type="protein sequence ID" value="KAB2817333.1"/>
    <property type="molecule type" value="Genomic_DNA"/>
</dbReference>
<dbReference type="Proteomes" id="UP000484164">
    <property type="component" value="Unassembled WGS sequence"/>
</dbReference>
<evidence type="ECO:0000313" key="4">
    <source>
        <dbReference type="EMBL" id="KAB2817333.1"/>
    </source>
</evidence>
<feature type="domain" description="DUF3347" evidence="3">
    <location>
        <begin position="50"/>
        <end position="129"/>
    </location>
</feature>
<proteinExistence type="predicted"/>
<feature type="compositionally biased region" description="Low complexity" evidence="1">
    <location>
        <begin position="26"/>
        <end position="38"/>
    </location>
</feature>
<dbReference type="RefSeq" id="WP_151691904.1">
    <property type="nucleotide sequence ID" value="NZ_BMGX01000002.1"/>
</dbReference>
<dbReference type="PROSITE" id="PS51257">
    <property type="entry name" value="PROKAR_LIPOPROTEIN"/>
    <property type="match status" value="1"/>
</dbReference>
<dbReference type="InterPro" id="IPR021782">
    <property type="entry name" value="DUF3347"/>
</dbReference>
<gene>
    <name evidence="4" type="ORF">F8C82_02775</name>
</gene>
<organism evidence="4 5">
    <name type="scientific">Phaeocystidibacter marisrubri</name>
    <dbReference type="NCBI Taxonomy" id="1577780"/>
    <lineage>
        <taxon>Bacteria</taxon>
        <taxon>Pseudomonadati</taxon>
        <taxon>Bacteroidota</taxon>
        <taxon>Flavobacteriia</taxon>
        <taxon>Flavobacteriales</taxon>
        <taxon>Phaeocystidibacteraceae</taxon>
        <taxon>Phaeocystidibacter</taxon>
    </lineage>
</organism>
<reference evidence="4 5" key="1">
    <citation type="submission" date="2019-10" db="EMBL/GenBank/DDBJ databases">
        <title>Genome sequence of Phaeocystidibacter marisrubri JCM30614 (type strain).</title>
        <authorList>
            <person name="Bowman J.P."/>
        </authorList>
    </citation>
    <scope>NUCLEOTIDE SEQUENCE [LARGE SCALE GENOMIC DNA]</scope>
    <source>
        <strain evidence="4 5">JCM 30614</strain>
    </source>
</reference>
<protein>
    <submittedName>
        <fullName evidence="4">DUF3347 domain-containing protein</fullName>
    </submittedName>
</protein>
<dbReference type="OrthoDB" id="5513217at2"/>